<proteinExistence type="predicted"/>
<evidence type="ECO:0000256" key="1">
    <source>
        <dbReference type="SAM" id="MobiDB-lite"/>
    </source>
</evidence>
<dbReference type="HOGENOM" id="CLU_1939471_0_0_1"/>
<evidence type="ECO:0000313" key="2">
    <source>
        <dbReference type="EMBL" id="KIJ27007.1"/>
    </source>
</evidence>
<name>A0A0C9UCZ2_SPHS4</name>
<feature type="region of interest" description="Disordered" evidence="1">
    <location>
        <begin position="1"/>
        <end position="37"/>
    </location>
</feature>
<dbReference type="EMBL" id="KN837349">
    <property type="protein sequence ID" value="KIJ27007.1"/>
    <property type="molecule type" value="Genomic_DNA"/>
</dbReference>
<keyword evidence="3" id="KW-1185">Reference proteome</keyword>
<protein>
    <submittedName>
        <fullName evidence="2">Uncharacterized protein</fullName>
    </submittedName>
</protein>
<reference evidence="2 3" key="1">
    <citation type="submission" date="2014-06" db="EMBL/GenBank/DDBJ databases">
        <title>Evolutionary Origins and Diversification of the Mycorrhizal Mutualists.</title>
        <authorList>
            <consortium name="DOE Joint Genome Institute"/>
            <consortium name="Mycorrhizal Genomics Consortium"/>
            <person name="Kohler A."/>
            <person name="Kuo A."/>
            <person name="Nagy L.G."/>
            <person name="Floudas D."/>
            <person name="Copeland A."/>
            <person name="Barry K.W."/>
            <person name="Cichocki N."/>
            <person name="Veneault-Fourrey C."/>
            <person name="LaButti K."/>
            <person name="Lindquist E.A."/>
            <person name="Lipzen A."/>
            <person name="Lundell T."/>
            <person name="Morin E."/>
            <person name="Murat C."/>
            <person name="Riley R."/>
            <person name="Ohm R."/>
            <person name="Sun H."/>
            <person name="Tunlid A."/>
            <person name="Henrissat B."/>
            <person name="Grigoriev I.V."/>
            <person name="Hibbett D.S."/>
            <person name="Martin F."/>
        </authorList>
    </citation>
    <scope>NUCLEOTIDE SEQUENCE [LARGE SCALE GENOMIC DNA]</scope>
    <source>
        <strain evidence="2 3">SS14</strain>
    </source>
</reference>
<sequence>MNAATVKPRRRHETKNNNLGTRSAVPSLSSDKLRHAPYPRTNHGGLILPPAHCSSVANSLFPSFYKARIGSERAAASAELNSPQSSLAKIPISDVESGAVTPRSTSGEGESRRRQLDVVDEGTCLLMTGV</sequence>
<organism evidence="2 3">
    <name type="scientific">Sphaerobolus stellatus (strain SS14)</name>
    <dbReference type="NCBI Taxonomy" id="990650"/>
    <lineage>
        <taxon>Eukaryota</taxon>
        <taxon>Fungi</taxon>
        <taxon>Dikarya</taxon>
        <taxon>Basidiomycota</taxon>
        <taxon>Agaricomycotina</taxon>
        <taxon>Agaricomycetes</taxon>
        <taxon>Phallomycetidae</taxon>
        <taxon>Geastrales</taxon>
        <taxon>Sphaerobolaceae</taxon>
        <taxon>Sphaerobolus</taxon>
    </lineage>
</organism>
<feature type="compositionally biased region" description="Polar residues" evidence="1">
    <location>
        <begin position="16"/>
        <end position="30"/>
    </location>
</feature>
<accession>A0A0C9UCZ2</accession>
<dbReference type="AlphaFoldDB" id="A0A0C9UCZ2"/>
<evidence type="ECO:0000313" key="3">
    <source>
        <dbReference type="Proteomes" id="UP000054279"/>
    </source>
</evidence>
<gene>
    <name evidence="2" type="ORF">M422DRAFT_271826</name>
</gene>
<dbReference type="Proteomes" id="UP000054279">
    <property type="component" value="Unassembled WGS sequence"/>
</dbReference>
<feature type="region of interest" description="Disordered" evidence="1">
    <location>
        <begin position="77"/>
        <end position="114"/>
    </location>
</feature>